<name>A0A856MJZ4_9CYAN</name>
<dbReference type="EMBL" id="CP030118">
    <property type="protein sequence ID" value="QDL09266.1"/>
    <property type="molecule type" value="Genomic_DNA"/>
</dbReference>
<evidence type="ECO:0000313" key="1">
    <source>
        <dbReference type="EMBL" id="QDL09266.1"/>
    </source>
</evidence>
<dbReference type="KEGG" id="bsen:DP114_16370"/>
<sequence>MNIYSGFLILKLNKIPLGGQKVATMGYTGKLPGAVLYKQDLRKENVVVSLRRKEAISQFCFFVTRV</sequence>
<dbReference type="Proteomes" id="UP000503129">
    <property type="component" value="Chromosome"/>
</dbReference>
<protein>
    <submittedName>
        <fullName evidence="1">Uncharacterized protein</fullName>
    </submittedName>
</protein>
<reference evidence="1 2" key="1">
    <citation type="submission" date="2018-06" db="EMBL/GenBank/DDBJ databases">
        <title>Comparative genomics of Brasilonema spp. strains.</title>
        <authorList>
            <person name="Alvarenga D.O."/>
            <person name="Fiore M.F."/>
            <person name="Varani A.M."/>
        </authorList>
    </citation>
    <scope>NUCLEOTIDE SEQUENCE [LARGE SCALE GENOMIC DNA]</scope>
    <source>
        <strain evidence="1 2">CENA114</strain>
    </source>
</reference>
<organism evidence="1 2">
    <name type="scientific">Brasilonema sennae CENA114</name>
    <dbReference type="NCBI Taxonomy" id="415709"/>
    <lineage>
        <taxon>Bacteria</taxon>
        <taxon>Bacillati</taxon>
        <taxon>Cyanobacteriota</taxon>
        <taxon>Cyanophyceae</taxon>
        <taxon>Nostocales</taxon>
        <taxon>Scytonemataceae</taxon>
        <taxon>Brasilonema</taxon>
        <taxon>Bromeliae group (in: Brasilonema)</taxon>
    </lineage>
</organism>
<dbReference type="AlphaFoldDB" id="A0A856MJZ4"/>
<keyword evidence="2" id="KW-1185">Reference proteome</keyword>
<proteinExistence type="predicted"/>
<accession>A0A856MJZ4</accession>
<evidence type="ECO:0000313" key="2">
    <source>
        <dbReference type="Proteomes" id="UP000503129"/>
    </source>
</evidence>
<gene>
    <name evidence="1" type="ORF">DP114_16370</name>
</gene>